<gene>
    <name evidence="1" type="ORF">GCM10009107_19620</name>
</gene>
<proteinExistence type="predicted"/>
<keyword evidence="2" id="KW-1185">Reference proteome</keyword>
<protein>
    <submittedName>
        <fullName evidence="1">Uncharacterized protein</fullName>
    </submittedName>
</protein>
<comment type="caution">
    <text evidence="1">The sequence shown here is derived from an EMBL/GenBank/DDBJ whole genome shotgun (WGS) entry which is preliminary data.</text>
</comment>
<dbReference type="EMBL" id="BAAAEW010000008">
    <property type="protein sequence ID" value="GAA0749164.1"/>
    <property type="molecule type" value="Genomic_DNA"/>
</dbReference>
<evidence type="ECO:0000313" key="2">
    <source>
        <dbReference type="Proteomes" id="UP001500279"/>
    </source>
</evidence>
<accession>A0ABP3V862</accession>
<reference evidence="2" key="1">
    <citation type="journal article" date="2019" name="Int. J. Syst. Evol. Microbiol.">
        <title>The Global Catalogue of Microorganisms (GCM) 10K type strain sequencing project: providing services to taxonomists for standard genome sequencing and annotation.</title>
        <authorList>
            <consortium name="The Broad Institute Genomics Platform"/>
            <consortium name="The Broad Institute Genome Sequencing Center for Infectious Disease"/>
            <person name="Wu L."/>
            <person name="Ma J."/>
        </authorList>
    </citation>
    <scope>NUCLEOTIDE SEQUENCE [LARGE SCALE GENOMIC DNA]</scope>
    <source>
        <strain evidence="2">JCM 15503</strain>
    </source>
</reference>
<dbReference type="Proteomes" id="UP001500279">
    <property type="component" value="Unassembled WGS sequence"/>
</dbReference>
<evidence type="ECO:0000313" key="1">
    <source>
        <dbReference type="EMBL" id="GAA0749164.1"/>
    </source>
</evidence>
<organism evidence="1 2">
    <name type="scientific">Ideonella azotifigens</name>
    <dbReference type="NCBI Taxonomy" id="513160"/>
    <lineage>
        <taxon>Bacteria</taxon>
        <taxon>Pseudomonadati</taxon>
        <taxon>Pseudomonadota</taxon>
        <taxon>Betaproteobacteria</taxon>
        <taxon>Burkholderiales</taxon>
        <taxon>Sphaerotilaceae</taxon>
        <taxon>Ideonella</taxon>
    </lineage>
</organism>
<name>A0ABP3V862_9BURK</name>
<sequence>MCRGCALGTKTLAGKVLKGHHEAYVGWAEFERDQKQLAANAYSRADGVKVRPWSAGLARRHVVLRSLRAMVDGGVCRPDSAGGLPL</sequence>